<organism evidence="6 7">
    <name type="scientific">Blastococcus carthaginiensis</name>
    <dbReference type="NCBI Taxonomy" id="3050034"/>
    <lineage>
        <taxon>Bacteria</taxon>
        <taxon>Bacillati</taxon>
        <taxon>Actinomycetota</taxon>
        <taxon>Actinomycetes</taxon>
        <taxon>Geodermatophilales</taxon>
        <taxon>Geodermatophilaceae</taxon>
        <taxon>Blastococcus</taxon>
    </lineage>
</organism>
<feature type="chain" id="PRO_5045802454" evidence="4">
    <location>
        <begin position="27"/>
        <end position="337"/>
    </location>
</feature>
<comment type="subcellular location">
    <subcellularLocation>
        <location evidence="1">Periplasm</location>
    </subcellularLocation>
</comment>
<dbReference type="RefSeq" id="WP_305999187.1">
    <property type="nucleotide sequence ID" value="NZ_JASNFN010000005.1"/>
</dbReference>
<evidence type="ECO:0000256" key="2">
    <source>
        <dbReference type="ARBA" id="ARBA00010742"/>
    </source>
</evidence>
<accession>A0ABT9IAA3</accession>
<dbReference type="PROSITE" id="PS51257">
    <property type="entry name" value="PROKAR_LIPOPROTEIN"/>
    <property type="match status" value="1"/>
</dbReference>
<dbReference type="Gene3D" id="3.40.190.10">
    <property type="entry name" value="Periplasmic binding protein-like II"/>
    <property type="match status" value="2"/>
</dbReference>
<keyword evidence="7" id="KW-1185">Reference proteome</keyword>
<feature type="domain" description="SsuA/THI5-like" evidence="5">
    <location>
        <begin position="61"/>
        <end position="257"/>
    </location>
</feature>
<evidence type="ECO:0000256" key="1">
    <source>
        <dbReference type="ARBA" id="ARBA00004418"/>
    </source>
</evidence>
<reference evidence="7" key="1">
    <citation type="submission" date="2023-05" db="EMBL/GenBank/DDBJ databases">
        <title>Draft genome of Pseudofrankia sp. BMG5.37.</title>
        <authorList>
            <person name="Gtari M."/>
            <person name="Ghodhbane F."/>
            <person name="Sbissi I."/>
        </authorList>
    </citation>
    <scope>NUCLEOTIDE SEQUENCE [LARGE SCALE GENOMIC DNA]</scope>
    <source>
        <strain evidence="7">BMG 814</strain>
    </source>
</reference>
<comment type="caution">
    <text evidence="6">The sequence shown here is derived from an EMBL/GenBank/DDBJ whole genome shotgun (WGS) entry which is preliminary data.</text>
</comment>
<dbReference type="Proteomes" id="UP001233673">
    <property type="component" value="Unassembled WGS sequence"/>
</dbReference>
<name>A0ABT9IAA3_9ACTN</name>
<evidence type="ECO:0000313" key="7">
    <source>
        <dbReference type="Proteomes" id="UP001233673"/>
    </source>
</evidence>
<dbReference type="InterPro" id="IPR015168">
    <property type="entry name" value="SsuA/THI5"/>
</dbReference>
<dbReference type="EMBL" id="JASNFN010000005">
    <property type="protein sequence ID" value="MDP5182498.1"/>
    <property type="molecule type" value="Genomic_DNA"/>
</dbReference>
<protein>
    <submittedName>
        <fullName evidence="6">ABC transporter substrate-binding protein</fullName>
    </submittedName>
</protein>
<dbReference type="SUPFAM" id="SSF53850">
    <property type="entry name" value="Periplasmic binding protein-like II"/>
    <property type="match status" value="1"/>
</dbReference>
<evidence type="ECO:0000256" key="3">
    <source>
        <dbReference type="ARBA" id="ARBA00022729"/>
    </source>
</evidence>
<evidence type="ECO:0000259" key="5">
    <source>
        <dbReference type="Pfam" id="PF09084"/>
    </source>
</evidence>
<dbReference type="Pfam" id="PF09084">
    <property type="entry name" value="NMT1"/>
    <property type="match status" value="1"/>
</dbReference>
<dbReference type="PANTHER" id="PTHR30024">
    <property type="entry name" value="ALIPHATIC SULFONATES-BINDING PROTEIN-RELATED"/>
    <property type="match status" value="1"/>
</dbReference>
<evidence type="ECO:0000313" key="6">
    <source>
        <dbReference type="EMBL" id="MDP5182498.1"/>
    </source>
</evidence>
<keyword evidence="3 4" id="KW-0732">Signal</keyword>
<gene>
    <name evidence="6" type="ORF">QOZ88_07585</name>
</gene>
<proteinExistence type="inferred from homology"/>
<evidence type="ECO:0000256" key="4">
    <source>
        <dbReference type="SAM" id="SignalP"/>
    </source>
</evidence>
<feature type="signal peptide" evidence="4">
    <location>
        <begin position="1"/>
        <end position="26"/>
    </location>
</feature>
<comment type="similarity">
    <text evidence="2">Belongs to the bacterial solute-binding protein SsuA/TauA family.</text>
</comment>
<dbReference type="PANTHER" id="PTHR30024:SF47">
    <property type="entry name" value="TAURINE-BINDING PERIPLASMIC PROTEIN"/>
    <property type="match status" value="1"/>
</dbReference>
<sequence>MSSMKMRRFPVGIAALAVVGLLSACGADGGGAGTSGASGTSGPSGAGDQELVRIGVGVDASYAPFFVAQERGMFEEAGLNVELVQFGRGGEAVQAIAGQQVQLAGNSDTTTITLLAQNPNLRAPLIYEESGEYVKVVGRPGIEEASDIQKMGVVPGISAYMAQKYFEANDVPLDDVEFVTAAPPELPTLAQRGDVDAYVLWEPWPTQGVEQGLQILSDTGSYGYSYVHWLVADGDWLDENQEQAAAIGEVLVDAAEVVRTDVEAAAEAVSAQTATPTDQAVSDIEQIDWEVRGFTEEDMESYEEQVQYFLDQGVLESPPALDEAILTDWFTENVEGA</sequence>